<feature type="region of interest" description="Disordered" evidence="1">
    <location>
        <begin position="380"/>
        <end position="401"/>
    </location>
</feature>
<organism evidence="2 3">
    <name type="scientific">Catellatospora chokoriensis</name>
    <dbReference type="NCBI Taxonomy" id="310353"/>
    <lineage>
        <taxon>Bacteria</taxon>
        <taxon>Bacillati</taxon>
        <taxon>Actinomycetota</taxon>
        <taxon>Actinomycetes</taxon>
        <taxon>Micromonosporales</taxon>
        <taxon>Micromonosporaceae</taxon>
        <taxon>Catellatospora</taxon>
    </lineage>
</organism>
<proteinExistence type="predicted"/>
<keyword evidence="3" id="KW-1185">Reference proteome</keyword>
<gene>
    <name evidence="2" type="ORF">Cch02nite_00440</name>
</gene>
<dbReference type="AlphaFoldDB" id="A0A8J3NQ33"/>
<sequence length="642" mass="69096">MTQVDERAALAPRTILEHAELLHFTHPDGPLPDGGRPYPDAERHAALPQTGRRTAASNKALVDLVTSVYRAEPAAARARFALAEALRSVGITSRGGGPLIEAVASFDPRWRHRVGRHLACTGTERSQVLVGLILLGGVAGPDDALPVRLLGLLSRHFGEPAIRVLRQIPAADDLIWLAERSDPPRHAHAVSALCALADPATFAWLLREGVRSGEPSAEHARSVAATVDLPDLLSADGPAGRRPGAGEAPFLHLGEGEVVAQAGRLLATMMGREAGNAELRRYADAGAALAGFTRGVGRMRPGLDRYAMVVSVLADLHAGQAATLPLPEGELSAMRAALERLLDEPDWAAVRADAEQSADPATRHRAQWALATRTACRLTPLPAEPAGQTPPDGAPPDGGRSSLAIRVAVGDPGRHGGVETRIFIDGRPIVGEAFDKGPSEQPEYLLGPEHRLRAGDEPHEVRLAEAECTEGCCGALYVTVERQGGEVVWRDWRNPDRTGVDLPSYRFAAADYDAEVARAESDHSWEWPDRTVARLLRARLRAEPDLLGRWDCDPGWVSAWPHDLGRVQVAYFHPRRPSLADEPWLQFVAVIDLPPGEPESVADAVVRQLADIDPRRPEWLSGGSAEAAVALGFDWPPARRPS</sequence>
<accession>A0A8J3NQ33</accession>
<evidence type="ECO:0000313" key="3">
    <source>
        <dbReference type="Proteomes" id="UP000619293"/>
    </source>
</evidence>
<reference evidence="2 3" key="1">
    <citation type="submission" date="2021-01" db="EMBL/GenBank/DDBJ databases">
        <title>Whole genome shotgun sequence of Catellatospora chokoriensis NBRC 107358.</title>
        <authorList>
            <person name="Komaki H."/>
            <person name="Tamura T."/>
        </authorList>
    </citation>
    <scope>NUCLEOTIDE SEQUENCE [LARGE SCALE GENOMIC DNA]</scope>
    <source>
        <strain evidence="2 3">NBRC 107358</strain>
    </source>
</reference>
<dbReference type="RefSeq" id="WP_191841078.1">
    <property type="nucleotide sequence ID" value="NZ_BAAALB010000004.1"/>
</dbReference>
<evidence type="ECO:0000313" key="2">
    <source>
        <dbReference type="EMBL" id="GIF86600.1"/>
    </source>
</evidence>
<protein>
    <submittedName>
        <fullName evidence="2">Uncharacterized protein</fullName>
    </submittedName>
</protein>
<evidence type="ECO:0000256" key="1">
    <source>
        <dbReference type="SAM" id="MobiDB-lite"/>
    </source>
</evidence>
<dbReference type="EMBL" id="BONG01000001">
    <property type="protein sequence ID" value="GIF86600.1"/>
    <property type="molecule type" value="Genomic_DNA"/>
</dbReference>
<dbReference type="Proteomes" id="UP000619293">
    <property type="component" value="Unassembled WGS sequence"/>
</dbReference>
<comment type="caution">
    <text evidence="2">The sequence shown here is derived from an EMBL/GenBank/DDBJ whole genome shotgun (WGS) entry which is preliminary data.</text>
</comment>
<name>A0A8J3NQ33_9ACTN</name>